<dbReference type="OMA" id="WVADYRA"/>
<dbReference type="AlphaFoldDB" id="A0A7N0UMN6"/>
<dbReference type="EnsemblPlants" id="Kaladp0074s0006.1.v1.1">
    <property type="protein sequence ID" value="Kaladp0074s0006.1.v1.1"/>
    <property type="gene ID" value="Kaladp0074s0006.v1.1"/>
</dbReference>
<evidence type="ECO:0000259" key="4">
    <source>
        <dbReference type="PROSITE" id="PS51903"/>
    </source>
</evidence>
<evidence type="ECO:0000313" key="6">
    <source>
        <dbReference type="Proteomes" id="UP000594263"/>
    </source>
</evidence>
<dbReference type="Pfam" id="PF02861">
    <property type="entry name" value="Clp_N"/>
    <property type="match status" value="1"/>
</dbReference>
<dbReference type="InterPro" id="IPR051650">
    <property type="entry name" value="SL_signaling_regulator"/>
</dbReference>
<accession>A0A7N0UMN6</accession>
<evidence type="ECO:0000256" key="2">
    <source>
        <dbReference type="ARBA" id="ARBA00022737"/>
    </source>
</evidence>
<protein>
    <recommendedName>
        <fullName evidence="4">Clp R domain-containing protein</fullName>
    </recommendedName>
</protein>
<comment type="similarity">
    <text evidence="1">Belongs to the ClpA/ClpB family.</text>
</comment>
<name>A0A7N0UMN6_KALFE</name>
<dbReference type="Gramene" id="Kaladp0074s0006.1.v1.1">
    <property type="protein sequence ID" value="Kaladp0074s0006.1.v1.1"/>
    <property type="gene ID" value="Kaladp0074s0006.v1.1"/>
</dbReference>
<dbReference type="PROSITE" id="PS51903">
    <property type="entry name" value="CLP_R"/>
    <property type="match status" value="1"/>
</dbReference>
<dbReference type="InterPro" id="IPR027417">
    <property type="entry name" value="P-loop_NTPase"/>
</dbReference>
<keyword evidence="6" id="KW-1185">Reference proteome</keyword>
<dbReference type="InterPro" id="IPR004176">
    <property type="entry name" value="Clp_R_N"/>
</dbReference>
<feature type="domain" description="Clp R" evidence="4">
    <location>
        <begin position="8"/>
        <end position="171"/>
    </location>
</feature>
<evidence type="ECO:0000313" key="5">
    <source>
        <dbReference type="EnsemblPlants" id="Kaladp0074s0006.1.v1.1"/>
    </source>
</evidence>
<evidence type="ECO:0000256" key="1">
    <source>
        <dbReference type="ARBA" id="ARBA00008675"/>
    </source>
</evidence>
<dbReference type="Proteomes" id="UP000594263">
    <property type="component" value="Unplaced"/>
</dbReference>
<organism evidence="5 6">
    <name type="scientific">Kalanchoe fedtschenkoi</name>
    <name type="common">Lavender scallops</name>
    <name type="synonym">South American air plant</name>
    <dbReference type="NCBI Taxonomy" id="63787"/>
    <lineage>
        <taxon>Eukaryota</taxon>
        <taxon>Viridiplantae</taxon>
        <taxon>Streptophyta</taxon>
        <taxon>Embryophyta</taxon>
        <taxon>Tracheophyta</taxon>
        <taxon>Spermatophyta</taxon>
        <taxon>Magnoliopsida</taxon>
        <taxon>eudicotyledons</taxon>
        <taxon>Gunneridae</taxon>
        <taxon>Pentapetalae</taxon>
        <taxon>Saxifragales</taxon>
        <taxon>Crassulaceae</taxon>
        <taxon>Kalanchoe</taxon>
    </lineage>
</organism>
<dbReference type="Pfam" id="PF23569">
    <property type="entry name" value="NBD_SMAX1"/>
    <property type="match status" value="1"/>
</dbReference>
<dbReference type="SUPFAM" id="SSF81923">
    <property type="entry name" value="Double Clp-N motif"/>
    <property type="match status" value="1"/>
</dbReference>
<dbReference type="Gene3D" id="1.10.1780.10">
    <property type="entry name" value="Clp, N-terminal domain"/>
    <property type="match status" value="1"/>
</dbReference>
<dbReference type="InterPro" id="IPR036628">
    <property type="entry name" value="Clp_N_dom_sf"/>
</dbReference>
<dbReference type="Gene3D" id="3.40.50.300">
    <property type="entry name" value="P-loop containing nucleotide triphosphate hydrolases"/>
    <property type="match status" value="1"/>
</dbReference>
<reference evidence="5" key="1">
    <citation type="submission" date="2021-01" db="UniProtKB">
        <authorList>
            <consortium name="EnsemblPlants"/>
        </authorList>
    </citation>
    <scope>IDENTIFICATION</scope>
</reference>
<proteinExistence type="inferred from homology"/>
<sequence>MRAGGCTVHQALSNDAAAIIKQAVTLARRRGHAQVTPLHVASTMLSSSSGLLRTACLRSHSHPLQCKALELCFNVALNRLPTSSASPLLGHHSQHPHPSISNALIAAFKRAQAHQRRGSADNQQLPLLAVKIDLERLIISILDDPSVSRVMREADFSSTEVKTNIEKVVSLEICSSTKEETNHTTSPSTTTTTTTTSSLFQLVGDKPITCASPDVSKVIENMMNINRRNTIVVGECVASVECVIQGVEVRVKSKDVPHALKDVKFTTLQFHSLQTLSKGEVEQKLAQIKSLLVTDSHLCKSGLILFIGDLKWITDSWSGSNCNSRIDHQGMARNVHSRYYPVEHMLLELGKFAASYARLWIMGVASFQTYIKCRDGHPSVQSLLDLQAVTISVDNLALRLNTESNGDSQNLSQYSIITSKRSHQNSNNTSTLPKWLQQCKNEVEKPTKLDQECIPVADLYKKWNSNCTTVNKNHSFSDLCLSEKTMVFSSVLSPSSSTSALYLDHQRSTYCLPTDNKVWPASVVIAKNNLLKDSHNNSSFFISESSYPLFYSSKSYSYPNSPSYSAPMETDRSHSGNRSENRYVDNLKNICSALEIKVPWQKDIIPEIASTILRCRSGMVKRKGLWQKNDEKKYETWLYFQGVDVDGKEKIARELARVIFGSYTKFVSISLSNFSSPRADSTEGSTRNKRGRDEQSCSYIERFGDEVSCNPHRVFVVEDIEQADYLSQLGIKKAIELGKIMTSNGEEVSICDAIIILSCESFSCRSRTSSPSMITELHDGGKNDHEDKANVSCLNLDLEGVSPFVSLDLNLNISVHHGGSVEDLSIDEIGILESVDNQVVFKPIHQGL</sequence>
<dbReference type="PANTHER" id="PTHR43572:SF78">
    <property type="entry name" value="CLP R DOMAIN-CONTAINING PROTEIN"/>
    <property type="match status" value="1"/>
</dbReference>
<dbReference type="InterPro" id="IPR058680">
    <property type="entry name" value="NBD_SMAX1-like"/>
</dbReference>
<keyword evidence="2 3" id="KW-0677">Repeat</keyword>
<evidence type="ECO:0000256" key="3">
    <source>
        <dbReference type="PROSITE-ProRule" id="PRU01251"/>
    </source>
</evidence>
<dbReference type="PANTHER" id="PTHR43572">
    <property type="entry name" value="CHAPERONE PROTEIN CLPD, CHLOROPLASTIC"/>
    <property type="match status" value="1"/>
</dbReference>